<evidence type="ECO:0000313" key="1">
    <source>
        <dbReference type="EMBL" id="OCQ53939.1"/>
    </source>
</evidence>
<sequence>MTKNNLKSVGFSHYQLDLEYSEKDKNNLLNEFSKLEPDTYAPAKVSRFRRYGNAIIIPWLKEPELHWLPTIKDDNGNNLSGYDQGSNNPEHKNMRYFRALSDGVKNNALLENIILDDFKNTFGLSDHYLPIYVGIHFVKVKCSDNKLPGFSSPDCFHQDGEPFTFAHLINRSENIDGGINYIGKVSARNKKIEEVSNDEIISQFTLENFLESFAVCDELVSHYISHITLKEDGGESERSMILIDFSMTKQDI</sequence>
<dbReference type="AlphaFoldDB" id="A0A1C0U7Q0"/>
<accession>A0A1C0U7Q0</accession>
<comment type="caution">
    <text evidence="1">The sequence shown here is derived from an EMBL/GenBank/DDBJ whole genome shotgun (WGS) entry which is preliminary data.</text>
</comment>
<reference evidence="1 2" key="1">
    <citation type="submission" date="2015-12" db="EMBL/GenBank/DDBJ databases">
        <title>Genome comparisons provide insights into the role of secondary metabolites in the pathogenic phase of the Photorhabdus life cycle.</title>
        <authorList>
            <person name="Tobias N.J."/>
            <person name="Mishra B."/>
            <person name="Gupta D.K."/>
            <person name="Thines M."/>
            <person name="Stinear T.P."/>
            <person name="Bode H.B."/>
        </authorList>
    </citation>
    <scope>NUCLEOTIDE SEQUENCE [LARGE SCALE GENOMIC DNA]</scope>
    <source>
        <strain evidence="1 2">PB68.1</strain>
    </source>
</reference>
<protein>
    <recommendedName>
        <fullName evidence="3">2OG-Fe dioxygenase family protein</fullName>
    </recommendedName>
</protein>
<evidence type="ECO:0008006" key="3">
    <source>
        <dbReference type="Google" id="ProtNLM"/>
    </source>
</evidence>
<proteinExistence type="predicted"/>
<gene>
    <name evidence="1" type="ORF">Ppb6_00824</name>
</gene>
<dbReference type="Proteomes" id="UP000093476">
    <property type="component" value="Unassembled WGS sequence"/>
</dbReference>
<keyword evidence="2" id="KW-1185">Reference proteome</keyword>
<organism evidence="1 2">
    <name type="scientific">Photorhabdus australis subsp. thailandensis</name>
    <dbReference type="NCBI Taxonomy" id="2805096"/>
    <lineage>
        <taxon>Bacteria</taxon>
        <taxon>Pseudomonadati</taxon>
        <taxon>Pseudomonadota</taxon>
        <taxon>Gammaproteobacteria</taxon>
        <taxon>Enterobacterales</taxon>
        <taxon>Morganellaceae</taxon>
        <taxon>Photorhabdus</taxon>
    </lineage>
</organism>
<dbReference type="GO" id="GO:0051213">
    <property type="term" value="F:dioxygenase activity"/>
    <property type="evidence" value="ECO:0007669"/>
    <property type="project" value="InterPro"/>
</dbReference>
<dbReference type="STRING" id="286156.Ppb6_00824"/>
<dbReference type="Pfam" id="PF10014">
    <property type="entry name" value="2OG-Fe_Oxy_2"/>
    <property type="match status" value="1"/>
</dbReference>
<dbReference type="EMBL" id="LOMY01000028">
    <property type="protein sequence ID" value="OCQ53939.1"/>
    <property type="molecule type" value="Genomic_DNA"/>
</dbReference>
<name>A0A1C0U7Q0_9GAMM</name>
<dbReference type="PATRIC" id="fig|286156.4.peg.945"/>
<evidence type="ECO:0000313" key="2">
    <source>
        <dbReference type="Proteomes" id="UP000093476"/>
    </source>
</evidence>
<dbReference type="Gene3D" id="2.60.120.620">
    <property type="entry name" value="q2cbj1_9rhob like domain"/>
    <property type="match status" value="1"/>
</dbReference>
<dbReference type="RefSeq" id="WP_083195557.1">
    <property type="nucleotide sequence ID" value="NZ_CAWMQZ010000028.1"/>
</dbReference>
<dbReference type="InterPro" id="IPR018724">
    <property type="entry name" value="2OG-Fe_dioxygenase"/>
</dbReference>